<dbReference type="Pfam" id="PF02350">
    <property type="entry name" value="Epimerase_2"/>
    <property type="match status" value="1"/>
</dbReference>
<comment type="caution">
    <text evidence="3">The sequence shown here is derived from an EMBL/GenBank/DDBJ whole genome shotgun (WGS) entry which is preliminary data.</text>
</comment>
<proteinExistence type="inferred from homology"/>
<dbReference type="PANTHER" id="PTHR43174">
    <property type="entry name" value="UDP-N-ACETYLGLUCOSAMINE 2-EPIMERASE"/>
    <property type="match status" value="1"/>
</dbReference>
<dbReference type="NCBIfam" id="TIGR00236">
    <property type="entry name" value="wecB"/>
    <property type="match status" value="1"/>
</dbReference>
<name>A0A1F5VY49_9BACT</name>
<sequence>MKKKTNHLKKLLLVGGARPNFMKIAPIIHAIKKRISSIHKKTSFDYKIIHTGQHYDYEMSKVFFEELEIPEPDYFLNAGSGSHAQQTARIMIKFETVCLKEKPDLVIVVGDVNSTLACSLTAKKLAIKIAHIEAGLRSRDKSMPEEINRIITDAISDFLFVTEKSAIDNLIREGCDSNKIFFVGNVMIDTLLYQLNKLEQQNITSSSKYKGVDYAVVTLHRPSNVDDKKKFKQILESLTVIAKDMTILFPVHPRTMQNIKIFGFLEYINSNNIELLSPLPYNEFLLLVKNAQLVLTDSGGIQEETTVLGIPCFTIRKNTERPVTLQLGTNKLVGTNKAAIIKAYKEYKKNSITGKIPELWDGKTADRILAILLKK</sequence>
<keyword evidence="1" id="KW-0413">Isomerase</keyword>
<reference evidence="3 4" key="1">
    <citation type="journal article" date="2016" name="Nat. Commun.">
        <title>Thousands of microbial genomes shed light on interconnected biogeochemical processes in an aquifer system.</title>
        <authorList>
            <person name="Anantharaman K."/>
            <person name="Brown C.T."/>
            <person name="Hug L.A."/>
            <person name="Sharon I."/>
            <person name="Castelle C.J."/>
            <person name="Probst A.J."/>
            <person name="Thomas B.C."/>
            <person name="Singh A."/>
            <person name="Wilkins M.J."/>
            <person name="Karaoz U."/>
            <person name="Brodie E.L."/>
            <person name="Williams K.H."/>
            <person name="Hubbard S.S."/>
            <person name="Banfield J.F."/>
        </authorList>
    </citation>
    <scope>NUCLEOTIDE SEQUENCE [LARGE SCALE GENOMIC DNA]</scope>
</reference>
<feature type="domain" description="UDP-N-acetylglucosamine 2-epimerase" evidence="2">
    <location>
        <begin position="38"/>
        <end position="372"/>
    </location>
</feature>
<comment type="similarity">
    <text evidence="1">Belongs to the UDP-N-acetylglucosamine 2-epimerase family.</text>
</comment>
<dbReference type="EMBL" id="MFGW01000006">
    <property type="protein sequence ID" value="OGF68263.1"/>
    <property type="molecule type" value="Genomic_DNA"/>
</dbReference>
<dbReference type="InterPro" id="IPR003331">
    <property type="entry name" value="UDP_GlcNAc_Epimerase_2_dom"/>
</dbReference>
<dbReference type="CDD" id="cd03786">
    <property type="entry name" value="GTB_UDP-GlcNAc_2-Epimerase"/>
    <property type="match status" value="1"/>
</dbReference>
<organism evidence="3 4">
    <name type="scientific">Candidatus Fischerbacteria bacterium RBG_13_37_8</name>
    <dbReference type="NCBI Taxonomy" id="1817863"/>
    <lineage>
        <taxon>Bacteria</taxon>
        <taxon>Candidatus Fischeribacteriota</taxon>
    </lineage>
</organism>
<evidence type="ECO:0000256" key="1">
    <source>
        <dbReference type="RuleBase" id="RU003513"/>
    </source>
</evidence>
<dbReference type="PANTHER" id="PTHR43174:SF1">
    <property type="entry name" value="UDP-N-ACETYLGLUCOSAMINE 2-EPIMERASE"/>
    <property type="match status" value="1"/>
</dbReference>
<evidence type="ECO:0000259" key="2">
    <source>
        <dbReference type="Pfam" id="PF02350"/>
    </source>
</evidence>
<evidence type="ECO:0000313" key="3">
    <source>
        <dbReference type="EMBL" id="OGF68263.1"/>
    </source>
</evidence>
<dbReference type="STRING" id="1817863.A2Y62_02755"/>
<dbReference type="Gene3D" id="3.40.50.2000">
    <property type="entry name" value="Glycogen Phosphorylase B"/>
    <property type="match status" value="2"/>
</dbReference>
<dbReference type="InterPro" id="IPR029767">
    <property type="entry name" value="WecB-like"/>
</dbReference>
<protein>
    <submittedName>
        <fullName evidence="3">UDP-N-acetylglucosamine 2-epimerase</fullName>
    </submittedName>
</protein>
<dbReference type="GO" id="GO:0016853">
    <property type="term" value="F:isomerase activity"/>
    <property type="evidence" value="ECO:0007669"/>
    <property type="project" value="UniProtKB-KW"/>
</dbReference>
<dbReference type="AlphaFoldDB" id="A0A1F5VY49"/>
<dbReference type="SUPFAM" id="SSF53756">
    <property type="entry name" value="UDP-Glycosyltransferase/glycogen phosphorylase"/>
    <property type="match status" value="1"/>
</dbReference>
<evidence type="ECO:0000313" key="4">
    <source>
        <dbReference type="Proteomes" id="UP000178943"/>
    </source>
</evidence>
<gene>
    <name evidence="3" type="ORF">A2Y62_02755</name>
</gene>
<accession>A0A1F5VY49</accession>
<dbReference type="Proteomes" id="UP000178943">
    <property type="component" value="Unassembled WGS sequence"/>
</dbReference>